<keyword evidence="2" id="KW-1133">Transmembrane helix</keyword>
<organism evidence="3 4">
    <name type="scientific">Durusdinium trenchii</name>
    <dbReference type="NCBI Taxonomy" id="1381693"/>
    <lineage>
        <taxon>Eukaryota</taxon>
        <taxon>Sar</taxon>
        <taxon>Alveolata</taxon>
        <taxon>Dinophyceae</taxon>
        <taxon>Suessiales</taxon>
        <taxon>Symbiodiniaceae</taxon>
        <taxon>Durusdinium</taxon>
    </lineage>
</organism>
<reference evidence="3 4" key="1">
    <citation type="submission" date="2024-02" db="EMBL/GenBank/DDBJ databases">
        <authorList>
            <person name="Chen Y."/>
            <person name="Shah S."/>
            <person name="Dougan E. K."/>
            <person name="Thang M."/>
            <person name="Chan C."/>
        </authorList>
    </citation>
    <scope>NUCLEOTIDE SEQUENCE [LARGE SCALE GENOMIC DNA]</scope>
</reference>
<keyword evidence="4" id="KW-1185">Reference proteome</keyword>
<feature type="compositionally biased region" description="Low complexity" evidence="1">
    <location>
        <begin position="386"/>
        <end position="397"/>
    </location>
</feature>
<keyword evidence="2" id="KW-0472">Membrane</keyword>
<evidence type="ECO:0000313" key="4">
    <source>
        <dbReference type="Proteomes" id="UP001642484"/>
    </source>
</evidence>
<evidence type="ECO:0000256" key="2">
    <source>
        <dbReference type="SAM" id="Phobius"/>
    </source>
</evidence>
<evidence type="ECO:0000256" key="1">
    <source>
        <dbReference type="SAM" id="MobiDB-lite"/>
    </source>
</evidence>
<feature type="region of interest" description="Disordered" evidence="1">
    <location>
        <begin position="385"/>
        <end position="437"/>
    </location>
</feature>
<comment type="caution">
    <text evidence="3">The sequence shown here is derived from an EMBL/GenBank/DDBJ whole genome shotgun (WGS) entry which is preliminary data.</text>
</comment>
<proteinExistence type="predicted"/>
<keyword evidence="2" id="KW-0812">Transmembrane</keyword>
<dbReference type="Proteomes" id="UP001642484">
    <property type="component" value="Unassembled WGS sequence"/>
</dbReference>
<evidence type="ECO:0000313" key="3">
    <source>
        <dbReference type="EMBL" id="CAK9049105.1"/>
    </source>
</evidence>
<evidence type="ECO:0008006" key="5">
    <source>
        <dbReference type="Google" id="ProtNLM"/>
    </source>
</evidence>
<name>A0ABP0MC91_9DINO</name>
<dbReference type="EMBL" id="CAXAMN010016781">
    <property type="protein sequence ID" value="CAK9049105.1"/>
    <property type="molecule type" value="Genomic_DNA"/>
</dbReference>
<sequence length="450" mass="49757">MGSLFVQQENTVVTTVICMAFFSIMLVAIFGAILYGIAKHFLLKYRKQFRFFLCHQKVAAGSLARLLKMELQKRGSRFTTFVDCDDLNDLTRLFSYVGQDTETLVVLASPDILTRKWCVGEICTARIQRVETVVVAFPEYANPDKTFIESYSSIVPDITELANYNLGLVEVEETLRWISTLQTIALPALLTADAVDSLVTDLSGTFKAKSTTASSCPDCIILADLDNLEAAATAYIMLGLLLPKLVGGSHNSMPTVLKKDQKMPKSATSALMICSEGCFRSADVASNLLAVKDLKTCCILPIIAEDGFRFPSQAFYEDLVTNRQLSSLDLQSYVQIIKAIFQEIAVVFSPQNYSSTQEDLELRSKQVVWRLQSGDLKPLSSKLATEVSEPSPEPSVEQPLKPLGQAEQVPKVDERSDLVETANAPPMPDKIEPWESEENFSCATIISQEL</sequence>
<gene>
    <name evidence="3" type="ORF">CCMP2556_LOCUS25197</name>
</gene>
<protein>
    <recommendedName>
        <fullName evidence="5">TIR domain-containing protein</fullName>
    </recommendedName>
</protein>
<accession>A0ABP0MC91</accession>
<feature type="transmembrane region" description="Helical" evidence="2">
    <location>
        <begin position="12"/>
        <end position="38"/>
    </location>
</feature>